<gene>
    <name evidence="1" type="ORF">L6164_028785</name>
</gene>
<protein>
    <submittedName>
        <fullName evidence="1">Uncharacterized protein</fullName>
    </submittedName>
</protein>
<evidence type="ECO:0000313" key="1">
    <source>
        <dbReference type="EMBL" id="KAI4305417.1"/>
    </source>
</evidence>
<dbReference type="EMBL" id="CM039437">
    <property type="protein sequence ID" value="KAI4305417.1"/>
    <property type="molecule type" value="Genomic_DNA"/>
</dbReference>
<accession>A0ACB9L717</accession>
<proteinExistence type="predicted"/>
<keyword evidence="2" id="KW-1185">Reference proteome</keyword>
<dbReference type="Proteomes" id="UP000828941">
    <property type="component" value="Chromosome 12"/>
</dbReference>
<reference evidence="1 2" key="1">
    <citation type="journal article" date="2022" name="DNA Res.">
        <title>Chromosomal-level genome assembly of the orchid tree Bauhinia variegata (Leguminosae; Cercidoideae) supports the allotetraploid origin hypothesis of Bauhinia.</title>
        <authorList>
            <person name="Zhong Y."/>
            <person name="Chen Y."/>
            <person name="Zheng D."/>
            <person name="Pang J."/>
            <person name="Liu Y."/>
            <person name="Luo S."/>
            <person name="Meng S."/>
            <person name="Qian L."/>
            <person name="Wei D."/>
            <person name="Dai S."/>
            <person name="Zhou R."/>
        </authorList>
    </citation>
    <scope>NUCLEOTIDE SEQUENCE [LARGE SCALE GENOMIC DNA]</scope>
    <source>
        <strain evidence="1">BV-YZ2020</strain>
    </source>
</reference>
<organism evidence="1 2">
    <name type="scientific">Bauhinia variegata</name>
    <name type="common">Purple orchid tree</name>
    <name type="synonym">Phanera variegata</name>
    <dbReference type="NCBI Taxonomy" id="167791"/>
    <lineage>
        <taxon>Eukaryota</taxon>
        <taxon>Viridiplantae</taxon>
        <taxon>Streptophyta</taxon>
        <taxon>Embryophyta</taxon>
        <taxon>Tracheophyta</taxon>
        <taxon>Spermatophyta</taxon>
        <taxon>Magnoliopsida</taxon>
        <taxon>eudicotyledons</taxon>
        <taxon>Gunneridae</taxon>
        <taxon>Pentapetalae</taxon>
        <taxon>rosids</taxon>
        <taxon>fabids</taxon>
        <taxon>Fabales</taxon>
        <taxon>Fabaceae</taxon>
        <taxon>Cercidoideae</taxon>
        <taxon>Cercideae</taxon>
        <taxon>Bauhiniinae</taxon>
        <taxon>Bauhinia</taxon>
    </lineage>
</organism>
<evidence type="ECO:0000313" key="2">
    <source>
        <dbReference type="Proteomes" id="UP000828941"/>
    </source>
</evidence>
<comment type="caution">
    <text evidence="1">The sequence shown here is derived from an EMBL/GenBank/DDBJ whole genome shotgun (WGS) entry which is preliminary data.</text>
</comment>
<sequence>MDTAVSFLLDNLPVYMEIANSKSNLPSEVENKINSLRNELHFMNAFLKDSQRKRKEHDLVREVVSRIIHVAHQAEDVIDTYIINMVRHYRDALSRLTVDPFDYQLELDDEDAETQTPGPFDEQLKLDDVDAEIQNIKTTINEIYGNKDKYGIGEDTEAASEEDPLLRQTVEVRKMR</sequence>
<name>A0ACB9L717_BAUVA</name>